<protein>
    <submittedName>
        <fullName evidence="1">Uncharacterized protein</fullName>
    </submittedName>
</protein>
<organism evidence="1 2">
    <name type="scientific">Martelella endophytica</name>
    <dbReference type="NCBI Taxonomy" id="1486262"/>
    <lineage>
        <taxon>Bacteria</taxon>
        <taxon>Pseudomonadati</taxon>
        <taxon>Pseudomonadota</taxon>
        <taxon>Alphaproteobacteria</taxon>
        <taxon>Hyphomicrobiales</taxon>
        <taxon>Aurantimonadaceae</taxon>
        <taxon>Martelella</taxon>
    </lineage>
</organism>
<keyword evidence="2" id="KW-1185">Reference proteome</keyword>
<dbReference type="EMBL" id="CP010803">
    <property type="protein sequence ID" value="AJY46651.1"/>
    <property type="molecule type" value="Genomic_DNA"/>
</dbReference>
<evidence type="ECO:0000313" key="1">
    <source>
        <dbReference type="EMBL" id="AJY46651.1"/>
    </source>
</evidence>
<sequence length="459" mass="48317">MRIAQYHVRAFVHLLRCGLYAKRAIVSASIASLVAGGCVHAETVVSQAFGVEKLYWNGGASDPAGGSIVGGSGVWNTVDAVWADESGRNASPWPGGPTVAVFSAAAGHVSVPSVISVQNIEIESGYTLETSRGTAGTLSFPIGRQASINVTNANAFPTISVNMQTEQGLGGRIPLLEGGLKINGRVLFVGEKTYLGTTSLMPGSQLSLGQVGFGEASVAGDIEFLAGDGSQQVLEVYTEQRRNLDNRLTGEDTRNVKLNFVCGETYTNAAKPEATIDASVDNSDFGGQTNISDCALRVMGKLGGSLRTNSSGLSEIRGTGVIGGANTVAKLFATVVRPGAGPEEIGTLHFGGDVETFDGTADATTKFHFKLFDDMTGDHDMIEVPGALRVNGDLHISFSDPDGRHREYMEGDYDLVSYGRYGGTGQLVLDAPSGTNFTYAIENDALRRKIVLHIVENAQ</sequence>
<dbReference type="RefSeq" id="WP_045682366.1">
    <property type="nucleotide sequence ID" value="NZ_CP010803.1"/>
</dbReference>
<dbReference type="KEGG" id="mey:TM49_14745"/>
<accession>A0A0D5LR97</accession>
<dbReference type="HOGENOM" id="CLU_619360_0_0_5"/>
<evidence type="ECO:0000313" key="2">
    <source>
        <dbReference type="Proteomes" id="UP000032611"/>
    </source>
</evidence>
<proteinExistence type="predicted"/>
<dbReference type="OrthoDB" id="7195851at2"/>
<dbReference type="AlphaFoldDB" id="A0A0D5LR97"/>
<dbReference type="PATRIC" id="fig|1486262.3.peg.3047"/>
<reference evidence="1 2" key="1">
    <citation type="journal article" date="2015" name="Genome Announc.">
        <title>Complete genome sequence of Martelella endophytica YC6887, which has antifungal activity associated with a halophyte.</title>
        <authorList>
            <person name="Khan A."/>
            <person name="Khan H."/>
            <person name="Chung E.J."/>
            <person name="Hossain M.T."/>
            <person name="Chung Y.R."/>
        </authorList>
    </citation>
    <scope>NUCLEOTIDE SEQUENCE [LARGE SCALE GENOMIC DNA]</scope>
    <source>
        <strain evidence="1">YC6887</strain>
    </source>
</reference>
<dbReference type="Proteomes" id="UP000032611">
    <property type="component" value="Chromosome"/>
</dbReference>
<name>A0A0D5LR97_MAREN</name>
<gene>
    <name evidence="1" type="ORF">TM49_14745</name>
</gene>